<dbReference type="CDD" id="cd08172">
    <property type="entry name" value="GlyDH-like"/>
    <property type="match status" value="1"/>
</dbReference>
<protein>
    <submittedName>
        <fullName evidence="6">Glycerol dehydrogenase</fullName>
    </submittedName>
    <submittedName>
        <fullName evidence="7">Uncharacterized oxidoreductase</fullName>
    </submittedName>
</protein>
<evidence type="ECO:0000313" key="6">
    <source>
        <dbReference type="EMBL" id="GEM03023.1"/>
    </source>
</evidence>
<feature type="domain" description="Alcohol dehydrogenase iron-type/glycerol dehydrogenase GldA" evidence="5">
    <location>
        <begin position="10"/>
        <end position="141"/>
    </location>
</feature>
<evidence type="ECO:0000313" key="7">
    <source>
        <dbReference type="EMBL" id="SFS37063.1"/>
    </source>
</evidence>
<dbReference type="InterPro" id="IPR016205">
    <property type="entry name" value="Glycerol_DH"/>
</dbReference>
<feature type="binding site" evidence="4">
    <location>
        <position position="130"/>
    </location>
    <ligand>
        <name>NAD(+)</name>
        <dbReference type="ChEBI" id="CHEBI:57540"/>
    </ligand>
</feature>
<dbReference type="Gene3D" id="1.20.1090.10">
    <property type="entry name" value="Dehydroquinate synthase-like - alpha domain"/>
    <property type="match status" value="1"/>
</dbReference>
<feature type="binding site" evidence="4">
    <location>
        <begin position="93"/>
        <end position="97"/>
    </location>
    <ligand>
        <name>NAD(+)</name>
        <dbReference type="ChEBI" id="CHEBI:57540"/>
    </ligand>
</feature>
<proteinExistence type="predicted"/>
<dbReference type="InterPro" id="IPR001670">
    <property type="entry name" value="ADH_Fe/GldA"/>
</dbReference>
<dbReference type="AlphaFoldDB" id="A0A1I6PA82"/>
<name>A0A1I6PA82_9BACI</name>
<dbReference type="Proteomes" id="UP000321773">
    <property type="component" value="Unassembled WGS sequence"/>
</dbReference>
<dbReference type="PANTHER" id="PTHR43616">
    <property type="entry name" value="GLYCEROL DEHYDROGENASE"/>
    <property type="match status" value="1"/>
</dbReference>
<gene>
    <name evidence="6" type="ORF">HMI01_00110</name>
    <name evidence="7" type="ORF">SAMN05421668_101299</name>
</gene>
<dbReference type="EMBL" id="BJWJ01000001">
    <property type="protein sequence ID" value="GEM03023.1"/>
    <property type="molecule type" value="Genomic_DNA"/>
</dbReference>
<comment type="cofactor">
    <cofactor evidence="3">
        <name>Zn(2+)</name>
        <dbReference type="ChEBI" id="CHEBI:29105"/>
    </cofactor>
    <text evidence="3">Binds 1 zinc ion per subunit.</text>
</comment>
<dbReference type="GO" id="GO:0016614">
    <property type="term" value="F:oxidoreductase activity, acting on CH-OH group of donors"/>
    <property type="evidence" value="ECO:0007669"/>
    <property type="project" value="InterPro"/>
</dbReference>
<feature type="binding site" evidence="4">
    <location>
        <position position="126"/>
    </location>
    <ligand>
        <name>NAD(+)</name>
        <dbReference type="ChEBI" id="CHEBI:57540"/>
    </ligand>
</feature>
<evidence type="ECO:0000256" key="3">
    <source>
        <dbReference type="PIRSR" id="PIRSR000112-1"/>
    </source>
</evidence>
<dbReference type="EMBL" id="FPAI01000001">
    <property type="protein sequence ID" value="SFS37063.1"/>
    <property type="molecule type" value="Genomic_DNA"/>
</dbReference>
<feature type="binding site" evidence="4">
    <location>
        <position position="124"/>
    </location>
    <ligand>
        <name>NAD(+)</name>
        <dbReference type="ChEBI" id="CHEBI:57540"/>
    </ligand>
</feature>
<dbReference type="Proteomes" id="UP000199139">
    <property type="component" value="Unassembled WGS sequence"/>
</dbReference>
<evidence type="ECO:0000256" key="2">
    <source>
        <dbReference type="ARBA" id="ARBA00023002"/>
    </source>
</evidence>
<dbReference type="RefSeq" id="WP_062319642.1">
    <property type="nucleotide sequence ID" value="NZ_BJWJ01000001.1"/>
</dbReference>
<feature type="binding site" evidence="3">
    <location>
        <position position="254"/>
    </location>
    <ligand>
        <name>glycerol</name>
        <dbReference type="ChEBI" id="CHEBI:17754"/>
    </ligand>
</feature>
<feature type="binding site" evidence="3">
    <location>
        <position position="271"/>
    </location>
    <ligand>
        <name>glycerol</name>
        <dbReference type="ChEBI" id="CHEBI:17754"/>
    </ligand>
</feature>
<evidence type="ECO:0000259" key="5">
    <source>
        <dbReference type="Pfam" id="PF00465"/>
    </source>
</evidence>
<evidence type="ECO:0000256" key="1">
    <source>
        <dbReference type="ARBA" id="ARBA00022723"/>
    </source>
</evidence>
<keyword evidence="3" id="KW-0862">Zinc</keyword>
<reference evidence="7 8" key="1">
    <citation type="submission" date="2016-10" db="EMBL/GenBank/DDBJ databases">
        <authorList>
            <person name="de Groot N.N."/>
        </authorList>
    </citation>
    <scope>NUCLEOTIDE SEQUENCE [LARGE SCALE GENOMIC DNA]</scope>
    <source>
        <strain evidence="7 8">DSM 17074</strain>
    </source>
</reference>
<reference evidence="6 9" key="2">
    <citation type="submission" date="2019-07" db="EMBL/GenBank/DDBJ databases">
        <title>Whole genome shotgun sequence of Halolactibacillus miurensis NBRC 100873.</title>
        <authorList>
            <person name="Hosoyama A."/>
            <person name="Uohara A."/>
            <person name="Ohji S."/>
            <person name="Ichikawa N."/>
        </authorList>
    </citation>
    <scope>NUCLEOTIDE SEQUENCE [LARGE SCALE GENOMIC DNA]</scope>
    <source>
        <strain evidence="6 9">NBRC 100873</strain>
    </source>
</reference>
<dbReference type="GO" id="GO:0046872">
    <property type="term" value="F:metal ion binding"/>
    <property type="evidence" value="ECO:0007669"/>
    <property type="project" value="UniProtKB-KW"/>
</dbReference>
<dbReference type="OrthoDB" id="5198708at2"/>
<feature type="binding site" evidence="3">
    <location>
        <position position="170"/>
    </location>
    <ligand>
        <name>glycerol</name>
        <dbReference type="ChEBI" id="CHEBI:17754"/>
    </ligand>
</feature>
<keyword evidence="4" id="KW-0520">NAD</keyword>
<dbReference type="STRING" id="306541.SAMN05421668_101299"/>
<evidence type="ECO:0000313" key="8">
    <source>
        <dbReference type="Proteomes" id="UP000199139"/>
    </source>
</evidence>
<dbReference type="SUPFAM" id="SSF56796">
    <property type="entry name" value="Dehydroquinate synthase-like"/>
    <property type="match status" value="1"/>
</dbReference>
<sequence length="366" mass="40187">MEAIKVQGTPNIYRHHAGALTDMKQVIETQGLKKGLLVTGKASFNIAEPFINPLNLNVVMERYNGECSREEVDRLKEKAETEAVDYLLAVGGGKVIDVTKATAAAMGLPYLIVPTLASNCAAVTPLSVFYTEDGVFTDHVVFDQAAFMVAVEPGILIQTPADYLRAGIGDTIAKWYEAKPLVALLPHQPIAVKVSQHAAKLCQDVLLAYGEAALNDQKAKQITDRFIEVVDTIILASGMVGGFGEHYGRISGAHSIHNGLTVLEETHQHLHGDKVSYGILVQLALFDEWDEVNHLLPFYQALGLPTSFFDLGIQTDLEEKWQQVARHATRDVESIHLLGKVTPDLVHHAMSELEQHVSRLRKDDAK</sequence>
<dbReference type="Gene3D" id="3.40.50.1970">
    <property type="match status" value="1"/>
</dbReference>
<dbReference type="PIRSF" id="PIRSF000112">
    <property type="entry name" value="Glycerol_dehydrogenase"/>
    <property type="match status" value="1"/>
</dbReference>
<keyword evidence="1 3" id="KW-0479">Metal-binding</keyword>
<organism evidence="7 8">
    <name type="scientific">Halolactibacillus miurensis</name>
    <dbReference type="NCBI Taxonomy" id="306541"/>
    <lineage>
        <taxon>Bacteria</taxon>
        <taxon>Bacillati</taxon>
        <taxon>Bacillota</taxon>
        <taxon>Bacilli</taxon>
        <taxon>Bacillales</taxon>
        <taxon>Bacillaceae</taxon>
        <taxon>Halolactibacillus</taxon>
    </lineage>
</organism>
<keyword evidence="9" id="KW-1185">Reference proteome</keyword>
<evidence type="ECO:0000313" key="9">
    <source>
        <dbReference type="Proteomes" id="UP000321773"/>
    </source>
</evidence>
<accession>A0A1I6PA82</accession>
<evidence type="ECO:0000256" key="4">
    <source>
        <dbReference type="PIRSR" id="PIRSR000112-3"/>
    </source>
</evidence>
<dbReference type="PANTHER" id="PTHR43616:SF3">
    <property type="entry name" value="HYDROXYCARBOXYLATE DEHYDROGENASE A"/>
    <property type="match status" value="1"/>
</dbReference>
<keyword evidence="2" id="KW-0560">Oxidoreductase</keyword>
<feature type="binding site" evidence="4">
    <location>
        <begin position="115"/>
        <end position="118"/>
    </location>
    <ligand>
        <name>NAD(+)</name>
        <dbReference type="ChEBI" id="CHEBI:57540"/>
    </ligand>
</feature>
<dbReference type="Pfam" id="PF00465">
    <property type="entry name" value="Fe-ADH"/>
    <property type="match status" value="1"/>
</dbReference>